<gene>
    <name evidence="2" type="ORF">DM558_10740</name>
</gene>
<accession>A0A3S9XFJ2</accession>
<evidence type="ECO:0000313" key="3">
    <source>
        <dbReference type="Proteomes" id="UP000273143"/>
    </source>
</evidence>
<dbReference type="AlphaFoldDB" id="A0A3S9XFJ2"/>
<evidence type="ECO:0000313" key="2">
    <source>
        <dbReference type="EMBL" id="AZS51214.1"/>
    </source>
</evidence>
<evidence type="ECO:0008006" key="4">
    <source>
        <dbReference type="Google" id="ProtNLM"/>
    </source>
</evidence>
<dbReference type="PROSITE" id="PS51257">
    <property type="entry name" value="PROKAR_LIPOPROTEIN"/>
    <property type="match status" value="1"/>
</dbReference>
<dbReference type="EMBL" id="CP029822">
    <property type="protein sequence ID" value="AZS51214.1"/>
    <property type="molecule type" value="Genomic_DNA"/>
</dbReference>
<organism evidence="2 3">
    <name type="scientific">Entomomonas moraniae</name>
    <dbReference type="NCBI Taxonomy" id="2213226"/>
    <lineage>
        <taxon>Bacteria</taxon>
        <taxon>Pseudomonadati</taxon>
        <taxon>Pseudomonadota</taxon>
        <taxon>Gammaproteobacteria</taxon>
        <taxon>Pseudomonadales</taxon>
        <taxon>Pseudomonadaceae</taxon>
        <taxon>Entomomonas</taxon>
    </lineage>
</organism>
<protein>
    <recommendedName>
        <fullName evidence="4">Lipoprotein</fullName>
    </recommendedName>
</protein>
<keyword evidence="1" id="KW-0732">Signal</keyword>
<name>A0A3S9XFJ2_9GAMM</name>
<dbReference type="RefSeq" id="WP_127163988.1">
    <property type="nucleotide sequence ID" value="NZ_CP029822.1"/>
</dbReference>
<proteinExistence type="predicted"/>
<evidence type="ECO:0000256" key="1">
    <source>
        <dbReference type="SAM" id="SignalP"/>
    </source>
</evidence>
<sequence length="64" mass="7017">MKNYPLLFTALALLTLVTACSPADPPSETFIDSQKQVLDKAKQVESIGLNHKTSIDETIKNAEK</sequence>
<reference evidence="3" key="1">
    <citation type="submission" date="2018-06" db="EMBL/GenBank/DDBJ databases">
        <title>Complete genome of Pseudomonas insecticola strain QZS01.</title>
        <authorList>
            <person name="Wang J."/>
            <person name="Su Q."/>
        </authorList>
    </citation>
    <scope>NUCLEOTIDE SEQUENCE [LARGE SCALE GENOMIC DNA]</scope>
    <source>
        <strain evidence="3">QZS01</strain>
    </source>
</reference>
<dbReference type="Proteomes" id="UP000273143">
    <property type="component" value="Chromosome"/>
</dbReference>
<dbReference type="KEGG" id="emo:DM558_10740"/>
<keyword evidence="3" id="KW-1185">Reference proteome</keyword>
<feature type="signal peptide" evidence="1">
    <location>
        <begin position="1"/>
        <end position="23"/>
    </location>
</feature>
<feature type="chain" id="PRO_5019296462" description="Lipoprotein" evidence="1">
    <location>
        <begin position="24"/>
        <end position="64"/>
    </location>
</feature>